<evidence type="ECO:0000256" key="3">
    <source>
        <dbReference type="ARBA" id="ARBA00023125"/>
    </source>
</evidence>
<reference evidence="9 11" key="3">
    <citation type="submission" date="2017-02" db="EMBL/GenBank/DDBJ databases">
        <authorList>
            <person name="Peterson S.W."/>
        </authorList>
    </citation>
    <scope>NUCLEOTIDE SEQUENCE [LARGE SCALE GENOMIC DNA]</scope>
    <source>
        <strain evidence="9 11">ATCC 43854</strain>
    </source>
</reference>
<organism evidence="8 10">
    <name type="scientific">Fibrobacter intestinalis</name>
    <dbReference type="NCBI Taxonomy" id="28122"/>
    <lineage>
        <taxon>Bacteria</taxon>
        <taxon>Pseudomonadati</taxon>
        <taxon>Fibrobacterota</taxon>
        <taxon>Fibrobacteria</taxon>
        <taxon>Fibrobacterales</taxon>
        <taxon>Fibrobacteraceae</taxon>
        <taxon>Fibrobacter</taxon>
    </lineage>
</organism>
<accession>A0A1M6TBN4</accession>
<dbReference type="Pfam" id="PF04545">
    <property type="entry name" value="Sigma70_r4"/>
    <property type="match status" value="1"/>
</dbReference>
<dbReference type="InterPro" id="IPR009042">
    <property type="entry name" value="RNA_pol_sigma70_r1_2"/>
</dbReference>
<dbReference type="GO" id="GO:0003677">
    <property type="term" value="F:DNA binding"/>
    <property type="evidence" value="ECO:0007669"/>
    <property type="project" value="UniProtKB-KW"/>
</dbReference>
<gene>
    <name evidence="9" type="ORF">SAMN02745108_01831</name>
    <name evidence="8" type="ORF">SAMN05720469_10960</name>
</gene>
<evidence type="ECO:0000256" key="1">
    <source>
        <dbReference type="ARBA" id="ARBA00023015"/>
    </source>
</evidence>
<dbReference type="GO" id="GO:0006352">
    <property type="term" value="P:DNA-templated transcription initiation"/>
    <property type="evidence" value="ECO:0007669"/>
    <property type="project" value="InterPro"/>
</dbReference>
<dbReference type="InterPro" id="IPR000943">
    <property type="entry name" value="RNA_pol_sigma70"/>
</dbReference>
<dbReference type="InterPro" id="IPR007630">
    <property type="entry name" value="RNA_pol_sigma70_r4"/>
</dbReference>
<feature type="domain" description="RNA polymerase sigma-70 region 4" evidence="7">
    <location>
        <begin position="214"/>
        <end position="264"/>
    </location>
</feature>
<dbReference type="PANTHER" id="PTHR30603:SF47">
    <property type="entry name" value="RNA POLYMERASE SIGMA FACTOR SIGD, CHLOROPLASTIC"/>
    <property type="match status" value="1"/>
</dbReference>
<keyword evidence="2" id="KW-0731">Sigma factor</keyword>
<keyword evidence="10" id="KW-1185">Reference proteome</keyword>
<dbReference type="Gene3D" id="1.10.601.10">
    <property type="entry name" value="RNA Polymerase Primary Sigma Factor"/>
    <property type="match status" value="1"/>
</dbReference>
<dbReference type="AlphaFoldDB" id="A0A1M6TBN4"/>
<dbReference type="InterPro" id="IPR050239">
    <property type="entry name" value="Sigma-70_RNA_pol_init_factors"/>
</dbReference>
<dbReference type="Proteomes" id="UP000190449">
    <property type="component" value="Unassembled WGS sequence"/>
</dbReference>
<name>A0A1M6TBN4_9BACT</name>
<dbReference type="GO" id="GO:0016987">
    <property type="term" value="F:sigma factor activity"/>
    <property type="evidence" value="ECO:0007669"/>
    <property type="project" value="UniProtKB-KW"/>
</dbReference>
<dbReference type="PIRSF" id="PIRSF000770">
    <property type="entry name" value="RNA_pol_sigma-SigE/K"/>
    <property type="match status" value="1"/>
</dbReference>
<dbReference type="InterPro" id="IPR013325">
    <property type="entry name" value="RNA_pol_sigma_r2"/>
</dbReference>
<dbReference type="STRING" id="28122.SAMN02745108_01831"/>
<dbReference type="EMBL" id="FRAW01000009">
    <property type="protein sequence ID" value="SHK54284.1"/>
    <property type="molecule type" value="Genomic_DNA"/>
</dbReference>
<dbReference type="InterPro" id="IPR013324">
    <property type="entry name" value="RNA_pol_sigma_r3/r4-like"/>
</dbReference>
<evidence type="ECO:0000313" key="11">
    <source>
        <dbReference type="Proteomes" id="UP000190449"/>
    </source>
</evidence>
<keyword evidence="1" id="KW-0805">Transcription regulation</keyword>
<protein>
    <submittedName>
        <fullName evidence="8">RNA polymerase primary sigma factor</fullName>
    </submittedName>
</protein>
<dbReference type="Pfam" id="PF04542">
    <property type="entry name" value="Sigma70_r2"/>
    <property type="match status" value="1"/>
</dbReference>
<keyword evidence="4" id="KW-0804">Transcription</keyword>
<dbReference type="InterPro" id="IPR007627">
    <property type="entry name" value="RNA_pol_sigma70_r2"/>
</dbReference>
<evidence type="ECO:0000259" key="6">
    <source>
        <dbReference type="Pfam" id="PF04542"/>
    </source>
</evidence>
<dbReference type="InterPro" id="IPR014284">
    <property type="entry name" value="RNA_pol_sigma-70_dom"/>
</dbReference>
<evidence type="ECO:0000313" key="9">
    <source>
        <dbReference type="EMBL" id="SJZ87358.1"/>
    </source>
</evidence>
<keyword evidence="3" id="KW-0238">DNA-binding</keyword>
<evidence type="ECO:0000259" key="5">
    <source>
        <dbReference type="Pfam" id="PF00140"/>
    </source>
</evidence>
<dbReference type="NCBIfam" id="TIGR02937">
    <property type="entry name" value="sigma70-ECF"/>
    <property type="match status" value="1"/>
</dbReference>
<accession>A0A1T4P8Z3</accession>
<dbReference type="PRINTS" id="PR00046">
    <property type="entry name" value="SIGMA70FCT"/>
</dbReference>
<dbReference type="SUPFAM" id="SSF88659">
    <property type="entry name" value="Sigma3 and sigma4 domains of RNA polymerase sigma factors"/>
    <property type="match status" value="1"/>
</dbReference>
<reference evidence="10" key="2">
    <citation type="submission" date="2016-11" db="EMBL/GenBank/DDBJ databases">
        <authorList>
            <person name="Varghese N."/>
            <person name="Submissions S."/>
        </authorList>
    </citation>
    <scope>NUCLEOTIDE SEQUENCE [LARGE SCALE GENOMIC DNA]</scope>
    <source>
        <strain evidence="10">UWOS</strain>
    </source>
</reference>
<feature type="domain" description="RNA polymerase sigma-70 region 2" evidence="6">
    <location>
        <begin position="41"/>
        <end position="110"/>
    </location>
</feature>
<evidence type="ECO:0000313" key="8">
    <source>
        <dbReference type="EMBL" id="SHK54284.1"/>
    </source>
</evidence>
<dbReference type="SUPFAM" id="SSF88946">
    <property type="entry name" value="Sigma2 domain of RNA polymerase sigma factors"/>
    <property type="match status" value="1"/>
</dbReference>
<evidence type="ECO:0000256" key="4">
    <source>
        <dbReference type="ARBA" id="ARBA00023163"/>
    </source>
</evidence>
<dbReference type="Proteomes" id="UP000184275">
    <property type="component" value="Unassembled WGS sequence"/>
</dbReference>
<dbReference type="Pfam" id="PF00140">
    <property type="entry name" value="Sigma70_r1_2"/>
    <property type="match status" value="1"/>
</dbReference>
<reference evidence="8" key="1">
    <citation type="submission" date="2016-11" db="EMBL/GenBank/DDBJ databases">
        <authorList>
            <person name="Jaros S."/>
            <person name="Januszkiewicz K."/>
            <person name="Wedrychowicz H."/>
        </authorList>
    </citation>
    <scope>NUCLEOTIDE SEQUENCE [LARGE SCALE GENOMIC DNA]</scope>
    <source>
        <strain evidence="8">UWOS</strain>
    </source>
</reference>
<dbReference type="PANTHER" id="PTHR30603">
    <property type="entry name" value="RNA POLYMERASE SIGMA FACTOR RPO"/>
    <property type="match status" value="1"/>
</dbReference>
<evidence type="ECO:0000313" key="10">
    <source>
        <dbReference type="Proteomes" id="UP000184275"/>
    </source>
</evidence>
<dbReference type="RefSeq" id="WP_073303530.1">
    <property type="nucleotide sequence ID" value="NZ_FRAW01000009.1"/>
</dbReference>
<evidence type="ECO:0000259" key="7">
    <source>
        <dbReference type="Pfam" id="PF04545"/>
    </source>
</evidence>
<proteinExistence type="predicted"/>
<dbReference type="EMBL" id="FUWU01000031">
    <property type="protein sequence ID" value="SJZ87358.1"/>
    <property type="molecule type" value="Genomic_DNA"/>
</dbReference>
<sequence>MNSIYFQYLNDIAKYPLLTREQEKILIQLSAKGNREAQDLLVKSNLKFVVNIANLYKGQGLDALELINEGNMGLIEAARRFDPNQKIKFISYAVWWIRQNITRAISEKARLVRISAEKELVLRRFNRVSSQTRQVVGGQVTIDPESLEGVSRYKAKEIEKILQMGTRAASLDAPVGEDGDTPLSDCLAADSEATDALAAKNGEQASLDLLLKENLTDQEHRVIGLYYGLDMDADLNLKEIGKMVGLSKERVRQVKEKALAKLRNTKIDEVLDAA</sequence>
<dbReference type="InterPro" id="IPR036388">
    <property type="entry name" value="WH-like_DNA-bd_sf"/>
</dbReference>
<dbReference type="Gene3D" id="1.10.10.10">
    <property type="entry name" value="Winged helix-like DNA-binding domain superfamily/Winged helix DNA-binding domain"/>
    <property type="match status" value="2"/>
</dbReference>
<evidence type="ECO:0000256" key="2">
    <source>
        <dbReference type="ARBA" id="ARBA00023082"/>
    </source>
</evidence>
<feature type="domain" description="RNA polymerase sigma-70 region 1.2" evidence="5">
    <location>
        <begin position="7"/>
        <end position="26"/>
    </location>
</feature>